<feature type="compositionally biased region" description="Low complexity" evidence="2">
    <location>
        <begin position="184"/>
        <end position="198"/>
    </location>
</feature>
<gene>
    <name evidence="5" type="ORF">URODEC1_LOCUS17215</name>
</gene>
<dbReference type="PANTHER" id="PTHR31044:SF62">
    <property type="entry name" value="EXPRESSED PROTEIN"/>
    <property type="match status" value="1"/>
</dbReference>
<evidence type="ECO:0000256" key="1">
    <source>
        <dbReference type="ARBA" id="ARBA00022729"/>
    </source>
</evidence>
<feature type="domain" description="X8" evidence="4">
    <location>
        <begin position="22"/>
        <end position="106"/>
    </location>
</feature>
<feature type="compositionally biased region" description="Low complexity" evidence="2">
    <location>
        <begin position="163"/>
        <end position="175"/>
    </location>
</feature>
<reference evidence="5" key="1">
    <citation type="submission" date="2024-10" db="EMBL/GenBank/DDBJ databases">
        <authorList>
            <person name="Ryan C."/>
        </authorList>
    </citation>
    <scope>NUCLEOTIDE SEQUENCE [LARGE SCALE GENOMIC DNA]</scope>
</reference>
<protein>
    <recommendedName>
        <fullName evidence="4">X8 domain-containing protein</fullName>
    </recommendedName>
</protein>
<organism evidence="5 6">
    <name type="scientific">Urochloa decumbens</name>
    <dbReference type="NCBI Taxonomy" id="240449"/>
    <lineage>
        <taxon>Eukaryota</taxon>
        <taxon>Viridiplantae</taxon>
        <taxon>Streptophyta</taxon>
        <taxon>Embryophyta</taxon>
        <taxon>Tracheophyta</taxon>
        <taxon>Spermatophyta</taxon>
        <taxon>Magnoliopsida</taxon>
        <taxon>Liliopsida</taxon>
        <taxon>Poales</taxon>
        <taxon>Poaceae</taxon>
        <taxon>PACMAD clade</taxon>
        <taxon>Panicoideae</taxon>
        <taxon>Panicodae</taxon>
        <taxon>Paniceae</taxon>
        <taxon>Melinidinae</taxon>
        <taxon>Urochloa</taxon>
    </lineage>
</organism>
<feature type="region of interest" description="Disordered" evidence="2">
    <location>
        <begin position="125"/>
        <end position="198"/>
    </location>
</feature>
<keyword evidence="1 3" id="KW-0732">Signal</keyword>
<sequence length="198" mass="20709">MEAALVLVAAVLLLSSTLAASEFCVCRSDQSTAVLQKAIDFSCGPQGNADCSAILQGGGCYNPNTVAAHCSWAANSYYQNNKAKGATCDFDGAATISTTDPSPCSLFLRLHFPFECQCYGDDGHHDRGRRDDGHGHPEPRRRGHRVQRHGMGSSLGPTGTMDAAAAACSPASSWPPSSPPPSSPSSLCTSSPSYPVFL</sequence>
<accession>A0ABC8WTG6</accession>
<proteinExistence type="predicted"/>
<evidence type="ECO:0000256" key="3">
    <source>
        <dbReference type="SAM" id="SignalP"/>
    </source>
</evidence>
<keyword evidence="6" id="KW-1185">Reference proteome</keyword>
<dbReference type="Pfam" id="PF07983">
    <property type="entry name" value="X8"/>
    <property type="match status" value="1"/>
</dbReference>
<dbReference type="InterPro" id="IPR012946">
    <property type="entry name" value="X8"/>
</dbReference>
<dbReference type="InterPro" id="IPR044788">
    <property type="entry name" value="X8_dom_prot"/>
</dbReference>
<dbReference type="GO" id="GO:0009506">
    <property type="term" value="C:plasmodesma"/>
    <property type="evidence" value="ECO:0007669"/>
    <property type="project" value="UniProtKB-ARBA"/>
</dbReference>
<feature type="compositionally biased region" description="Basic and acidic residues" evidence="2">
    <location>
        <begin position="125"/>
        <end position="140"/>
    </location>
</feature>
<dbReference type="Gene3D" id="1.20.58.1040">
    <property type="match status" value="1"/>
</dbReference>
<evidence type="ECO:0000256" key="2">
    <source>
        <dbReference type="SAM" id="MobiDB-lite"/>
    </source>
</evidence>
<dbReference type="SMART" id="SM00768">
    <property type="entry name" value="X8"/>
    <property type="match status" value="1"/>
</dbReference>
<dbReference type="EMBL" id="OZ075123">
    <property type="protein sequence ID" value="CAL4914961.1"/>
    <property type="molecule type" value="Genomic_DNA"/>
</dbReference>
<dbReference type="PANTHER" id="PTHR31044">
    <property type="entry name" value="BETA-1,3 GLUCANASE"/>
    <property type="match status" value="1"/>
</dbReference>
<dbReference type="AlphaFoldDB" id="A0ABC8WTG6"/>
<evidence type="ECO:0000313" key="6">
    <source>
        <dbReference type="Proteomes" id="UP001497457"/>
    </source>
</evidence>
<evidence type="ECO:0000259" key="4">
    <source>
        <dbReference type="SMART" id="SM00768"/>
    </source>
</evidence>
<name>A0ABC8WTG6_9POAL</name>
<feature type="chain" id="PRO_5044771742" description="X8 domain-containing protein" evidence="3">
    <location>
        <begin position="20"/>
        <end position="198"/>
    </location>
</feature>
<dbReference type="Proteomes" id="UP001497457">
    <property type="component" value="Chromosome 13rd"/>
</dbReference>
<feature type="signal peptide" evidence="3">
    <location>
        <begin position="1"/>
        <end position="19"/>
    </location>
</feature>
<evidence type="ECO:0000313" key="5">
    <source>
        <dbReference type="EMBL" id="CAL4914961.1"/>
    </source>
</evidence>